<dbReference type="EMBL" id="FQXH01000005">
    <property type="protein sequence ID" value="SHG89805.1"/>
    <property type="molecule type" value="Genomic_DNA"/>
</dbReference>
<evidence type="ECO:0000313" key="1">
    <source>
        <dbReference type="EMBL" id="SHG89805.1"/>
    </source>
</evidence>
<sequence>MKRLEARVVILGDYGVVTPTQYISFDDKCPVCGESGLEIKGNRYCSDGEFYWTDNIYCKNKCKFKYDDLVNLKGFKRRF</sequence>
<keyword evidence="2" id="KW-1185">Reference proteome</keyword>
<dbReference type="Proteomes" id="UP000242520">
    <property type="component" value="Unassembled WGS sequence"/>
</dbReference>
<dbReference type="OrthoDB" id="9803554at2"/>
<dbReference type="AlphaFoldDB" id="A0A1M5NK32"/>
<proteinExistence type="predicted"/>
<accession>A0A1M5NK32</accession>
<gene>
    <name evidence="1" type="ORF">SAMN02744040_00081</name>
</gene>
<name>A0A1M5NK32_9FIRM</name>
<dbReference type="RefSeq" id="WP_072722898.1">
    <property type="nucleotide sequence ID" value="NZ_FQXH01000005.1"/>
</dbReference>
<dbReference type="STRING" id="1123350.SAMN02744040_00081"/>
<protein>
    <submittedName>
        <fullName evidence="1">Uncharacterized protein</fullName>
    </submittedName>
</protein>
<reference evidence="2" key="1">
    <citation type="submission" date="2016-11" db="EMBL/GenBank/DDBJ databases">
        <authorList>
            <person name="Varghese N."/>
            <person name="Submissions S."/>
        </authorList>
    </citation>
    <scope>NUCLEOTIDE SEQUENCE [LARGE SCALE GENOMIC DNA]</scope>
    <source>
        <strain evidence="2">DSM 15285</strain>
    </source>
</reference>
<evidence type="ECO:0000313" key="2">
    <source>
        <dbReference type="Proteomes" id="UP000242520"/>
    </source>
</evidence>
<organism evidence="1 2">
    <name type="scientific">Tepidibacter thalassicus DSM 15285</name>
    <dbReference type="NCBI Taxonomy" id="1123350"/>
    <lineage>
        <taxon>Bacteria</taxon>
        <taxon>Bacillati</taxon>
        <taxon>Bacillota</taxon>
        <taxon>Clostridia</taxon>
        <taxon>Peptostreptococcales</taxon>
        <taxon>Peptostreptococcaceae</taxon>
        <taxon>Tepidibacter</taxon>
    </lineage>
</organism>